<dbReference type="InterPro" id="IPR011047">
    <property type="entry name" value="Quinoprotein_ADH-like_sf"/>
</dbReference>
<dbReference type="OrthoDB" id="256225at2"/>
<organism evidence="2 3">
    <name type="scientific">Agrococcus jejuensis</name>
    <dbReference type="NCBI Taxonomy" id="399736"/>
    <lineage>
        <taxon>Bacteria</taxon>
        <taxon>Bacillati</taxon>
        <taxon>Actinomycetota</taxon>
        <taxon>Actinomycetes</taxon>
        <taxon>Micrococcales</taxon>
        <taxon>Microbacteriaceae</taxon>
        <taxon>Agrococcus</taxon>
    </lineage>
</organism>
<name>A0A1G8C513_9MICO</name>
<protein>
    <recommendedName>
        <fullName evidence="4">PQQ-like domain-containing protein</fullName>
    </recommendedName>
</protein>
<sequence>MHRRSTAVVVAALAAALTGCVIQPPELAAVTEVWRVDDRLVTAPVEESGTLLAYTTAGPDSLDVVAWDGVAGTELWRAASVPMSNGDIVDLEPMDDGSGRLVVPMLVAEGDGVRWSVRDLATGEEQAWSTASADGTQTTWDLVYYAWSCSPDVPTTSICFSVPDGTETTAEFLRLRPGHGVDALPIPNEGTVFATDLGLYTDQATQTIDLIVDGQIRWSRPWSDAFGHVYEDGAIEPLRSGDLLLVTSGPAWWSSTLQFESVDTVALEASSGAVRWTVEGAFPCAIEDADVVILCALAGARTGAGTTLTGVSIVGVDAATGAERWRVPYSDAGVAIENGAGAWSWFSGSAALVPDASGAPVVLDAADGTPQPIAADAPLPCSQGAEGSVAWTDGGLSIPIEELAEWCSLDGARLTDPELDADVLAVVGIPVGDVRVVAMASGIAAYRIG</sequence>
<feature type="chain" id="PRO_5009243105" description="PQQ-like domain-containing protein" evidence="1">
    <location>
        <begin position="29"/>
        <end position="449"/>
    </location>
</feature>
<accession>A0A1G8C513</accession>
<evidence type="ECO:0000313" key="3">
    <source>
        <dbReference type="Proteomes" id="UP000198822"/>
    </source>
</evidence>
<dbReference type="RefSeq" id="WP_092503276.1">
    <property type="nucleotide sequence ID" value="NZ_LT629695.1"/>
</dbReference>
<keyword evidence="3" id="KW-1185">Reference proteome</keyword>
<dbReference type="Proteomes" id="UP000198822">
    <property type="component" value="Chromosome I"/>
</dbReference>
<proteinExistence type="predicted"/>
<evidence type="ECO:0000256" key="1">
    <source>
        <dbReference type="SAM" id="SignalP"/>
    </source>
</evidence>
<gene>
    <name evidence="2" type="ORF">SAMN04489720_1165</name>
</gene>
<keyword evidence="1" id="KW-0732">Signal</keyword>
<reference evidence="3" key="1">
    <citation type="submission" date="2016-10" db="EMBL/GenBank/DDBJ databases">
        <authorList>
            <person name="Varghese N."/>
            <person name="Submissions S."/>
        </authorList>
    </citation>
    <scope>NUCLEOTIDE SEQUENCE [LARGE SCALE GENOMIC DNA]</scope>
    <source>
        <strain evidence="3">DSM 22002</strain>
    </source>
</reference>
<dbReference type="STRING" id="399736.SAMN04489720_1165"/>
<dbReference type="EMBL" id="LT629695">
    <property type="protein sequence ID" value="SDH40399.1"/>
    <property type="molecule type" value="Genomic_DNA"/>
</dbReference>
<dbReference type="AlphaFoldDB" id="A0A1G8C513"/>
<dbReference type="PROSITE" id="PS51257">
    <property type="entry name" value="PROKAR_LIPOPROTEIN"/>
    <property type="match status" value="1"/>
</dbReference>
<dbReference type="SUPFAM" id="SSF50998">
    <property type="entry name" value="Quinoprotein alcohol dehydrogenase-like"/>
    <property type="match status" value="1"/>
</dbReference>
<feature type="signal peptide" evidence="1">
    <location>
        <begin position="1"/>
        <end position="28"/>
    </location>
</feature>
<evidence type="ECO:0008006" key="4">
    <source>
        <dbReference type="Google" id="ProtNLM"/>
    </source>
</evidence>
<evidence type="ECO:0000313" key="2">
    <source>
        <dbReference type="EMBL" id="SDH40399.1"/>
    </source>
</evidence>